<dbReference type="AlphaFoldDB" id="A0A420YJE8"/>
<proteinExistence type="inferred from homology"/>
<dbReference type="GO" id="GO:1902369">
    <property type="term" value="P:negative regulation of RNA catabolic process"/>
    <property type="evidence" value="ECO:0007669"/>
    <property type="project" value="TreeGrafter"/>
</dbReference>
<evidence type="ECO:0000256" key="1">
    <source>
        <dbReference type="ARBA" id="ARBA00004123"/>
    </source>
</evidence>
<dbReference type="Pfam" id="PF08424">
    <property type="entry name" value="NRDE-2"/>
    <property type="match status" value="1"/>
</dbReference>
<evidence type="ECO:0000313" key="5">
    <source>
        <dbReference type="EMBL" id="RKU47990.1"/>
    </source>
</evidence>
<comment type="similarity">
    <text evidence="2">Belongs to the NRDE2 family.</text>
</comment>
<dbReference type="PANTHER" id="PTHR13471:SF0">
    <property type="entry name" value="NUCLEAR EXOSOME REGULATOR NRDE2"/>
    <property type="match status" value="1"/>
</dbReference>
<dbReference type="EMBL" id="QVQW01000006">
    <property type="protein sequence ID" value="RKU47990.1"/>
    <property type="molecule type" value="Genomic_DNA"/>
</dbReference>
<comment type="caution">
    <text evidence="5">The sequence shown here is derived from an EMBL/GenBank/DDBJ whole genome shotgun (WGS) entry which is preliminary data.</text>
</comment>
<dbReference type="InterPro" id="IPR011990">
    <property type="entry name" value="TPR-like_helical_dom_sf"/>
</dbReference>
<evidence type="ECO:0000313" key="6">
    <source>
        <dbReference type="Proteomes" id="UP000275385"/>
    </source>
</evidence>
<reference evidence="5 6" key="1">
    <citation type="submission" date="2018-08" db="EMBL/GenBank/DDBJ databases">
        <title>Draft genome of the lignicolous fungus Coniochaeta pulveracea.</title>
        <authorList>
            <person name="Borstlap C.J."/>
            <person name="De Witt R.N."/>
            <person name="Botha A."/>
            <person name="Volschenk H."/>
        </authorList>
    </citation>
    <scope>NUCLEOTIDE SEQUENCE [LARGE SCALE GENOMIC DNA]</scope>
    <source>
        <strain evidence="5 6">CAB683</strain>
    </source>
</reference>
<feature type="compositionally biased region" description="Basic and acidic residues" evidence="4">
    <location>
        <begin position="37"/>
        <end position="51"/>
    </location>
</feature>
<dbReference type="PANTHER" id="PTHR13471">
    <property type="entry name" value="TETRATRICOPEPTIDE-LIKE HELICAL"/>
    <property type="match status" value="1"/>
</dbReference>
<feature type="compositionally biased region" description="Basic and acidic residues" evidence="4">
    <location>
        <begin position="58"/>
        <end position="96"/>
    </location>
</feature>
<keyword evidence="6" id="KW-1185">Reference proteome</keyword>
<dbReference type="STRING" id="177199.A0A420YJE8"/>
<feature type="region of interest" description="Disordered" evidence="4">
    <location>
        <begin position="1"/>
        <end position="112"/>
    </location>
</feature>
<dbReference type="Gene3D" id="1.25.40.10">
    <property type="entry name" value="Tetratricopeptide repeat domain"/>
    <property type="match status" value="1"/>
</dbReference>
<dbReference type="GO" id="GO:0031048">
    <property type="term" value="P:regulatory ncRNA-mediated heterochromatin formation"/>
    <property type="evidence" value="ECO:0007669"/>
    <property type="project" value="TreeGrafter"/>
</dbReference>
<sequence>MSSKDGQPRTVPKFGSFKPKPASKPDGGRAASAETKQAGRTDRRQEAEEPRLKRRRSRHDEDKQEHDRYSRRDKYHHGEYSRGHRSADDSVTRHTEQSNNKAPADDSFTYDKRGDPLIIRYGGNDRSSVPKYRRIGRGIILGAKGYLEMHQDGTRDEFSIRTSRERGSAFRDKSLLAEAGRLKPRLFKTYPQEKPSAETEEFIPVESSRKRKRKGDGGDESGSEYDLPSYRSLEDKAKAREDLDSAFESDNDDSDWDGDYITATKQWSIELSRIVREHPEYTQAWLDLIGLQDVLFWEENDRVDHVLTRDESKALADIKLSMYQKALSHALSSEYREKILVGLMREGGRVWSSQKLAKEWSDITTQNPESFALWKARTDFELGNISTFSYEAIKERFVIRLRFLQDKLLEQQELVATRRDIVEHAIYVFLRLTRFLHAAGFTDLAVGAWQAMLELHFARPNGVSMTKERALSDLGRFWESEVPRLGESGATGWRKFAEDSSSLEPPDGKQPGSRPQPATRDAYKAWAATEKQRVLDARMPARAVDEGIEDDPYRVIMFGDLEGFLFYVPDNEDHDFRPHLLDAFLMFCGLPPAFGESTLLRSALKDPCIYDGSKDFDVMLKQSTEAPASVERHKEPPRFRQDGSHMVLSSDVLVSGPNWFSYLPSWHMLYPEHDETVEHSYILNTISQLVRLLGVEGLGEYYLALQWLSNPSDVKKTAKSVLKQYPSNPSLYNIYAMIEWANGNLEAARKVLTAATSQSLASGVACQMLRNTWAWIELEEAQKTRALACLCSCQGEQPADSPISLPSILKVKSEAFVGRDISMSQGKVAEALHYAMGLALLNYLAPTDAETAATEPRSTDQGDISSAMSTISAFSANLSLRGMEESPLHEQFLQFAARLLYYHATHGPFRPIYIRSQLERFILIFPRNTIFLSLFAWAETSLRIDDPVRSLLRDRVLVPPHDAASSRIFAVRHELDVGTVYSAQAAFESAVSSEACRGSAKLWLYYLRFCHAREELRAKAKDVFYRAVAACPGAKELYLEVFTTLAGEMGSDELRAVFSTVESKGLRVHVDLVEFIGKWKAQRREQAV</sequence>
<dbReference type="GO" id="GO:0071013">
    <property type="term" value="C:catalytic step 2 spliceosome"/>
    <property type="evidence" value="ECO:0007669"/>
    <property type="project" value="TreeGrafter"/>
</dbReference>
<dbReference type="OrthoDB" id="297219at2759"/>
<organism evidence="5 6">
    <name type="scientific">Coniochaeta pulveracea</name>
    <dbReference type="NCBI Taxonomy" id="177199"/>
    <lineage>
        <taxon>Eukaryota</taxon>
        <taxon>Fungi</taxon>
        <taxon>Dikarya</taxon>
        <taxon>Ascomycota</taxon>
        <taxon>Pezizomycotina</taxon>
        <taxon>Sordariomycetes</taxon>
        <taxon>Sordariomycetidae</taxon>
        <taxon>Coniochaetales</taxon>
        <taxon>Coniochaetaceae</taxon>
        <taxon>Coniochaeta</taxon>
    </lineage>
</organism>
<protein>
    <recommendedName>
        <fullName evidence="7">DUF1740-domain-containing protein</fullName>
    </recommendedName>
</protein>
<evidence type="ECO:0008006" key="7">
    <source>
        <dbReference type="Google" id="ProtNLM"/>
    </source>
</evidence>
<evidence type="ECO:0000256" key="3">
    <source>
        <dbReference type="ARBA" id="ARBA00023242"/>
    </source>
</evidence>
<evidence type="ECO:0000256" key="4">
    <source>
        <dbReference type="SAM" id="MobiDB-lite"/>
    </source>
</evidence>
<evidence type="ECO:0000256" key="2">
    <source>
        <dbReference type="ARBA" id="ARBA00009265"/>
    </source>
</evidence>
<name>A0A420YJE8_9PEZI</name>
<dbReference type="InterPro" id="IPR013633">
    <property type="entry name" value="NRDE-2"/>
</dbReference>
<feature type="region of interest" description="Disordered" evidence="4">
    <location>
        <begin position="498"/>
        <end position="521"/>
    </location>
</feature>
<feature type="region of interest" description="Disordered" evidence="4">
    <location>
        <begin position="186"/>
        <end position="231"/>
    </location>
</feature>
<keyword evidence="3" id="KW-0539">Nucleus</keyword>
<gene>
    <name evidence="5" type="ORF">DL546_005089</name>
</gene>
<dbReference type="Proteomes" id="UP000275385">
    <property type="component" value="Unassembled WGS sequence"/>
</dbReference>
<comment type="subcellular location">
    <subcellularLocation>
        <location evidence="1">Nucleus</location>
    </subcellularLocation>
</comment>
<accession>A0A420YJE8</accession>